<evidence type="ECO:0000313" key="6">
    <source>
        <dbReference type="Proteomes" id="UP000057181"/>
    </source>
</evidence>
<evidence type="ECO:0000259" key="3">
    <source>
        <dbReference type="Pfam" id="PF00296"/>
    </source>
</evidence>
<gene>
    <name evidence="4" type="ORF">AS188_14355</name>
    <name evidence="5" type="ORF">KFL01_29520</name>
</gene>
<reference evidence="5 7" key="2">
    <citation type="submission" date="2019-07" db="EMBL/GenBank/DDBJ databases">
        <title>Whole genome shotgun sequence of Kocuria flava NBRC 107626.</title>
        <authorList>
            <person name="Hosoyama A."/>
            <person name="Uohara A."/>
            <person name="Ohji S."/>
            <person name="Ichikawa N."/>
        </authorList>
    </citation>
    <scope>NUCLEOTIDE SEQUENCE [LARGE SCALE GENOMIC DNA]</scope>
    <source>
        <strain evidence="5 7">NBRC 107626</strain>
    </source>
</reference>
<dbReference type="PANTHER" id="PTHR30137">
    <property type="entry name" value="LUCIFERASE-LIKE MONOOXYGENASE"/>
    <property type="match status" value="1"/>
</dbReference>
<dbReference type="Pfam" id="PF00296">
    <property type="entry name" value="Bac_luciferase"/>
    <property type="match status" value="1"/>
</dbReference>
<dbReference type="GO" id="GO:0005829">
    <property type="term" value="C:cytosol"/>
    <property type="evidence" value="ECO:0007669"/>
    <property type="project" value="TreeGrafter"/>
</dbReference>
<dbReference type="STRING" id="446860.AS188_14355"/>
<dbReference type="EMBL" id="CP013254">
    <property type="protein sequence ID" value="ALU40733.1"/>
    <property type="molecule type" value="Genomic_DNA"/>
</dbReference>
<dbReference type="InterPro" id="IPR036661">
    <property type="entry name" value="Luciferase-like_sf"/>
</dbReference>
<dbReference type="KEGG" id="kfv:AS188_14355"/>
<accession>A0A0U2P1H4</accession>
<evidence type="ECO:0000256" key="2">
    <source>
        <dbReference type="ARBA" id="ARBA00023033"/>
    </source>
</evidence>
<keyword evidence="7" id="KW-1185">Reference proteome</keyword>
<dbReference type="PANTHER" id="PTHR30137:SF8">
    <property type="entry name" value="BLR5498 PROTEIN"/>
    <property type="match status" value="1"/>
</dbReference>
<dbReference type="AlphaFoldDB" id="A0A0U2P1H4"/>
<dbReference type="Proteomes" id="UP000321155">
    <property type="component" value="Unassembled WGS sequence"/>
</dbReference>
<sequence length="359" mass="38216">MNFEIGIFTLGEVDHDPVTGARPDARQRLRDIIELAEAAEHAGLTVMGVGEDHGADVVAAAPLVLLSAIAGRTRLLRLTTAVTVLPAADPLRLYEQVAMLDNISGGRAELIVGRGASARVRRALGLGDEDPDALFEHRLDQLLQVLESSPPTFGGGLGRHPGELAVEPRPLQPRLPVWVGSSGSDRSVERAGRLGLPLVLLRTHGPWAAARPVVGTYRRALRAAGRDPSTPVGLGVPGFVARSAERARELSHPYFAAGARSHGPVRPEDPRWTRAEYDRECAPEGSLVVGDVDEVVRKILAQHRGLGHERLLLRLDAGGMPHHLALEAITLLGTEVVPRVRAALGAGRAAEEISPPGTP</sequence>
<keyword evidence="2" id="KW-0503">Monooxygenase</keyword>
<organism evidence="4 6">
    <name type="scientific">Kocuria flava</name>
    <dbReference type="NCBI Taxonomy" id="446860"/>
    <lineage>
        <taxon>Bacteria</taxon>
        <taxon>Bacillati</taxon>
        <taxon>Actinomycetota</taxon>
        <taxon>Actinomycetes</taxon>
        <taxon>Micrococcales</taxon>
        <taxon>Micrococcaceae</taxon>
        <taxon>Kocuria</taxon>
    </lineage>
</organism>
<dbReference type="GO" id="GO:0016705">
    <property type="term" value="F:oxidoreductase activity, acting on paired donors, with incorporation or reduction of molecular oxygen"/>
    <property type="evidence" value="ECO:0007669"/>
    <property type="project" value="InterPro"/>
</dbReference>
<dbReference type="InterPro" id="IPR011251">
    <property type="entry name" value="Luciferase-like_dom"/>
</dbReference>
<reference evidence="4 6" key="1">
    <citation type="submission" date="2015-11" db="EMBL/GenBank/DDBJ databases">
        <title>Complete Genome Sequence of Kocuria flava strain HO-9041.</title>
        <authorList>
            <person name="Zhou M."/>
            <person name="Dai J."/>
        </authorList>
    </citation>
    <scope>NUCLEOTIDE SEQUENCE [LARGE SCALE GENOMIC DNA]</scope>
    <source>
        <strain evidence="4 6">HO-9041</strain>
    </source>
</reference>
<proteinExistence type="predicted"/>
<name>A0A0U2P1H4_9MICC</name>
<dbReference type="Gene3D" id="3.20.20.30">
    <property type="entry name" value="Luciferase-like domain"/>
    <property type="match status" value="1"/>
</dbReference>
<dbReference type="EMBL" id="BJZR01000148">
    <property type="protein sequence ID" value="GEO93646.1"/>
    <property type="molecule type" value="Genomic_DNA"/>
</dbReference>
<keyword evidence="1" id="KW-0560">Oxidoreductase</keyword>
<protein>
    <submittedName>
        <fullName evidence="5">Luciferase</fullName>
    </submittedName>
</protein>
<dbReference type="GO" id="GO:0004497">
    <property type="term" value="F:monooxygenase activity"/>
    <property type="evidence" value="ECO:0007669"/>
    <property type="project" value="UniProtKB-KW"/>
</dbReference>
<dbReference type="RefSeq" id="WP_058859414.1">
    <property type="nucleotide sequence ID" value="NZ_BJZR01000148.1"/>
</dbReference>
<feature type="domain" description="Luciferase-like" evidence="3">
    <location>
        <begin position="4"/>
        <end position="305"/>
    </location>
</feature>
<evidence type="ECO:0000256" key="1">
    <source>
        <dbReference type="ARBA" id="ARBA00023002"/>
    </source>
</evidence>
<dbReference type="InterPro" id="IPR050766">
    <property type="entry name" value="Bact_Lucif_Oxidored"/>
</dbReference>
<evidence type="ECO:0000313" key="5">
    <source>
        <dbReference type="EMBL" id="GEO93646.1"/>
    </source>
</evidence>
<dbReference type="SUPFAM" id="SSF51679">
    <property type="entry name" value="Bacterial luciferase-like"/>
    <property type="match status" value="1"/>
</dbReference>
<dbReference type="Proteomes" id="UP000057181">
    <property type="component" value="Chromosome"/>
</dbReference>
<evidence type="ECO:0000313" key="7">
    <source>
        <dbReference type="Proteomes" id="UP000321155"/>
    </source>
</evidence>
<dbReference type="OrthoDB" id="143323at2"/>
<evidence type="ECO:0000313" key="4">
    <source>
        <dbReference type="EMBL" id="ALU40733.1"/>
    </source>
</evidence>